<dbReference type="PANTHER" id="PTHR45436:SF5">
    <property type="entry name" value="SENSOR HISTIDINE KINASE TRCS"/>
    <property type="match status" value="1"/>
</dbReference>
<protein>
    <recommendedName>
        <fullName evidence="3">histidine kinase</fullName>
        <ecNumber evidence="3">2.7.13.3</ecNumber>
    </recommendedName>
</protein>
<keyword evidence="14" id="KW-1185">Reference proteome</keyword>
<dbReference type="SMART" id="SM00387">
    <property type="entry name" value="HATPase_c"/>
    <property type="match status" value="1"/>
</dbReference>
<evidence type="ECO:0000256" key="3">
    <source>
        <dbReference type="ARBA" id="ARBA00012438"/>
    </source>
</evidence>
<evidence type="ECO:0000259" key="11">
    <source>
        <dbReference type="PROSITE" id="PS50109"/>
    </source>
</evidence>
<evidence type="ECO:0000256" key="2">
    <source>
        <dbReference type="ARBA" id="ARBA00004370"/>
    </source>
</evidence>
<keyword evidence="9" id="KW-0902">Two-component regulatory system</keyword>
<reference evidence="13 14" key="1">
    <citation type="submission" date="2021-12" db="EMBL/GenBank/DDBJ databases">
        <title>Discovery of the Pendulisporaceae a myxobacterial family with distinct sporulation behavior and unique specialized metabolism.</title>
        <authorList>
            <person name="Garcia R."/>
            <person name="Popoff A."/>
            <person name="Bader C.D."/>
            <person name="Loehr J."/>
            <person name="Walesch S."/>
            <person name="Walt C."/>
            <person name="Boldt J."/>
            <person name="Bunk B."/>
            <person name="Haeckl F.J.F.P.J."/>
            <person name="Gunesch A.P."/>
            <person name="Birkelbach J."/>
            <person name="Nuebel U."/>
            <person name="Pietschmann T."/>
            <person name="Bach T."/>
            <person name="Mueller R."/>
        </authorList>
    </citation>
    <scope>NUCLEOTIDE SEQUENCE [LARGE SCALE GENOMIC DNA]</scope>
    <source>
        <strain evidence="13 14">MSr11954</strain>
    </source>
</reference>
<gene>
    <name evidence="13" type="ORF">LZC94_00730</name>
</gene>
<proteinExistence type="predicted"/>
<dbReference type="PANTHER" id="PTHR45436">
    <property type="entry name" value="SENSOR HISTIDINE KINASE YKOH"/>
    <property type="match status" value="1"/>
</dbReference>
<keyword evidence="7" id="KW-0418">Kinase</keyword>
<dbReference type="EC" id="2.7.13.3" evidence="3"/>
<dbReference type="InterPro" id="IPR003660">
    <property type="entry name" value="HAMP_dom"/>
</dbReference>
<evidence type="ECO:0000256" key="6">
    <source>
        <dbReference type="ARBA" id="ARBA00022692"/>
    </source>
</evidence>
<evidence type="ECO:0000256" key="1">
    <source>
        <dbReference type="ARBA" id="ARBA00000085"/>
    </source>
</evidence>
<name>A0ABZ2LY01_9BACT</name>
<dbReference type="Pfam" id="PF02518">
    <property type="entry name" value="HATPase_c"/>
    <property type="match status" value="1"/>
</dbReference>
<feature type="domain" description="HAMP" evidence="12">
    <location>
        <begin position="85"/>
        <end position="137"/>
    </location>
</feature>
<dbReference type="InterPro" id="IPR036890">
    <property type="entry name" value="HATPase_C_sf"/>
</dbReference>
<dbReference type="GO" id="GO:0005524">
    <property type="term" value="F:ATP binding"/>
    <property type="evidence" value="ECO:0007669"/>
    <property type="project" value="UniProtKB-KW"/>
</dbReference>
<dbReference type="EMBL" id="CP089984">
    <property type="protein sequence ID" value="WXB15803.1"/>
    <property type="molecule type" value="Genomic_DNA"/>
</dbReference>
<comment type="catalytic activity">
    <reaction evidence="1">
        <text>ATP + protein L-histidine = ADP + protein N-phospho-L-histidine.</text>
        <dbReference type="EC" id="2.7.13.3"/>
    </reaction>
</comment>
<keyword evidence="10" id="KW-0472">Membrane</keyword>
<dbReference type="InterPro" id="IPR036097">
    <property type="entry name" value="HisK_dim/P_sf"/>
</dbReference>
<evidence type="ECO:0000313" key="13">
    <source>
        <dbReference type="EMBL" id="WXB15803.1"/>
    </source>
</evidence>
<keyword evidence="13" id="KW-0067">ATP-binding</keyword>
<keyword evidence="13" id="KW-0547">Nucleotide-binding</keyword>
<evidence type="ECO:0000256" key="4">
    <source>
        <dbReference type="ARBA" id="ARBA00022553"/>
    </source>
</evidence>
<feature type="transmembrane region" description="Helical" evidence="10">
    <location>
        <begin position="7"/>
        <end position="27"/>
    </location>
</feature>
<dbReference type="SMART" id="SM00304">
    <property type="entry name" value="HAMP"/>
    <property type="match status" value="1"/>
</dbReference>
<dbReference type="InterPro" id="IPR003594">
    <property type="entry name" value="HATPase_dom"/>
</dbReference>
<dbReference type="Pfam" id="PF00672">
    <property type="entry name" value="HAMP"/>
    <property type="match status" value="1"/>
</dbReference>
<keyword evidence="6 10" id="KW-0812">Transmembrane</keyword>
<evidence type="ECO:0000256" key="9">
    <source>
        <dbReference type="ARBA" id="ARBA00023012"/>
    </source>
</evidence>
<dbReference type="PROSITE" id="PS50885">
    <property type="entry name" value="HAMP"/>
    <property type="match status" value="1"/>
</dbReference>
<feature type="domain" description="Histidine kinase" evidence="11">
    <location>
        <begin position="152"/>
        <end position="360"/>
    </location>
</feature>
<dbReference type="SUPFAM" id="SSF158472">
    <property type="entry name" value="HAMP domain-like"/>
    <property type="match status" value="1"/>
</dbReference>
<dbReference type="CDD" id="cd06225">
    <property type="entry name" value="HAMP"/>
    <property type="match status" value="1"/>
</dbReference>
<feature type="transmembrane region" description="Helical" evidence="10">
    <location>
        <begin position="58"/>
        <end position="83"/>
    </location>
</feature>
<dbReference type="RefSeq" id="WP_394825437.1">
    <property type="nucleotide sequence ID" value="NZ_CP089984.1"/>
</dbReference>
<dbReference type="Proteomes" id="UP001370348">
    <property type="component" value="Chromosome"/>
</dbReference>
<dbReference type="InterPro" id="IPR050428">
    <property type="entry name" value="TCS_sensor_his_kinase"/>
</dbReference>
<accession>A0ABZ2LY01</accession>
<dbReference type="InterPro" id="IPR005467">
    <property type="entry name" value="His_kinase_dom"/>
</dbReference>
<evidence type="ECO:0000256" key="5">
    <source>
        <dbReference type="ARBA" id="ARBA00022679"/>
    </source>
</evidence>
<evidence type="ECO:0000256" key="8">
    <source>
        <dbReference type="ARBA" id="ARBA00022989"/>
    </source>
</evidence>
<evidence type="ECO:0000256" key="10">
    <source>
        <dbReference type="SAM" id="Phobius"/>
    </source>
</evidence>
<keyword evidence="8 10" id="KW-1133">Transmembrane helix</keyword>
<sequence>MRLRLRVALATVAAIVPIMTLIAWARLHERETLLAEDTGREALRRRAMMMRQDGPRPARLGLVFPVHVLLPVTLVAFGAVLLATGPIVRRVRRLTKEVNDSAKDDYRNTITVRGDDEIGELARAFVEAGDAIRTQMARQQRRERALRAFLENTTHDVMIPLTVLHGHLAAFRQRAEQGQLLDPASIVPAMNEAHYMASLVHNLALAAALEAGEPELRQDSVSLGEVVERVVGRHAPIARQRRIQLDHAIPEEPLRVRGDVTMIEQALSNIVSNAVRYNHDEGHVAVLLEARGAGRFVLRVTDDGPGISEEERARLVERHVRGDAARSREPQGRGLGLHIAFCVARAHGWDLRLSAPPEGGFQSEIDGFRET</sequence>
<evidence type="ECO:0000256" key="7">
    <source>
        <dbReference type="ARBA" id="ARBA00022777"/>
    </source>
</evidence>
<dbReference type="Gene3D" id="6.10.340.10">
    <property type="match status" value="1"/>
</dbReference>
<dbReference type="SUPFAM" id="SSF47384">
    <property type="entry name" value="Homodimeric domain of signal transducing histidine kinase"/>
    <property type="match status" value="1"/>
</dbReference>
<comment type="subcellular location">
    <subcellularLocation>
        <location evidence="2">Membrane</location>
    </subcellularLocation>
</comment>
<keyword evidence="5" id="KW-0808">Transferase</keyword>
<dbReference type="PROSITE" id="PS50109">
    <property type="entry name" value="HIS_KIN"/>
    <property type="match status" value="1"/>
</dbReference>
<organism evidence="13 14">
    <name type="scientific">Pendulispora albinea</name>
    <dbReference type="NCBI Taxonomy" id="2741071"/>
    <lineage>
        <taxon>Bacteria</taxon>
        <taxon>Pseudomonadati</taxon>
        <taxon>Myxococcota</taxon>
        <taxon>Myxococcia</taxon>
        <taxon>Myxococcales</taxon>
        <taxon>Sorangiineae</taxon>
        <taxon>Pendulisporaceae</taxon>
        <taxon>Pendulispora</taxon>
    </lineage>
</organism>
<evidence type="ECO:0000259" key="12">
    <source>
        <dbReference type="PROSITE" id="PS50885"/>
    </source>
</evidence>
<dbReference type="SUPFAM" id="SSF55874">
    <property type="entry name" value="ATPase domain of HSP90 chaperone/DNA topoisomerase II/histidine kinase"/>
    <property type="match status" value="1"/>
</dbReference>
<keyword evidence="4" id="KW-0597">Phosphoprotein</keyword>
<evidence type="ECO:0000313" key="14">
    <source>
        <dbReference type="Proteomes" id="UP001370348"/>
    </source>
</evidence>
<dbReference type="Gene3D" id="3.30.565.10">
    <property type="entry name" value="Histidine kinase-like ATPase, C-terminal domain"/>
    <property type="match status" value="1"/>
</dbReference>